<sequence>MTALAKILAGGLIATLGDPLVRVWEWLTDDPACEWANRTAGGDEG</sequence>
<evidence type="ECO:0000313" key="2">
    <source>
        <dbReference type="Proteomes" id="UP001482520"/>
    </source>
</evidence>
<dbReference type="Proteomes" id="UP001482520">
    <property type="component" value="Unassembled WGS sequence"/>
</dbReference>
<organism evidence="1 2">
    <name type="scientific">Nocardioides kribbensis</name>
    <dbReference type="NCBI Taxonomy" id="305517"/>
    <lineage>
        <taxon>Bacteria</taxon>
        <taxon>Bacillati</taxon>
        <taxon>Actinomycetota</taxon>
        <taxon>Actinomycetes</taxon>
        <taxon>Propionibacteriales</taxon>
        <taxon>Nocardioidaceae</taxon>
        <taxon>Nocardioides</taxon>
    </lineage>
</organism>
<accession>A0ABV1NZ26</accession>
<evidence type="ECO:0000313" key="1">
    <source>
        <dbReference type="EMBL" id="MEQ7847749.1"/>
    </source>
</evidence>
<keyword evidence="2" id="KW-1185">Reference proteome</keyword>
<protein>
    <submittedName>
        <fullName evidence="1">Uncharacterized protein</fullName>
    </submittedName>
</protein>
<dbReference type="RefSeq" id="WP_193665343.1">
    <property type="nucleotide sequence ID" value="NZ_BAAAMM010000004.1"/>
</dbReference>
<comment type="caution">
    <text evidence="1">The sequence shown here is derived from an EMBL/GenBank/DDBJ whole genome shotgun (WGS) entry which is preliminary data.</text>
</comment>
<name>A0ABV1NZ26_9ACTN</name>
<reference evidence="1 2" key="1">
    <citation type="submission" date="2024-02" db="EMBL/GenBank/DDBJ databases">
        <title>Full genome sequence of Nocardioides kribbensis.</title>
        <authorList>
            <person name="Poletto B.L."/>
            <person name="Silva G."/>
            <person name="Galante D."/>
            <person name="Campos K.R."/>
            <person name="Santos M.B.N."/>
            <person name="Sacchi C.T."/>
        </authorList>
    </citation>
    <scope>NUCLEOTIDE SEQUENCE [LARGE SCALE GENOMIC DNA]</scope>
    <source>
        <strain evidence="1 2">O4R</strain>
    </source>
</reference>
<proteinExistence type="predicted"/>
<dbReference type="EMBL" id="JBEGDP010000010">
    <property type="protein sequence ID" value="MEQ7847749.1"/>
    <property type="molecule type" value="Genomic_DNA"/>
</dbReference>
<gene>
    <name evidence="1" type="ORF">V6R90_10700</name>
</gene>